<organism evidence="2 3">
    <name type="scientific">Heligmosomoides polygyrus</name>
    <name type="common">Parasitic roundworm</name>
    <dbReference type="NCBI Taxonomy" id="6339"/>
    <lineage>
        <taxon>Eukaryota</taxon>
        <taxon>Metazoa</taxon>
        <taxon>Ecdysozoa</taxon>
        <taxon>Nematoda</taxon>
        <taxon>Chromadorea</taxon>
        <taxon>Rhabditida</taxon>
        <taxon>Rhabditina</taxon>
        <taxon>Rhabditomorpha</taxon>
        <taxon>Strongyloidea</taxon>
        <taxon>Heligmosomidae</taxon>
        <taxon>Heligmosomoides</taxon>
    </lineage>
</organism>
<evidence type="ECO:0000313" key="2">
    <source>
        <dbReference type="Proteomes" id="UP000050761"/>
    </source>
</evidence>
<reference evidence="1 2" key="1">
    <citation type="submission" date="2018-11" db="EMBL/GenBank/DDBJ databases">
        <authorList>
            <consortium name="Pathogen Informatics"/>
        </authorList>
    </citation>
    <scope>NUCLEOTIDE SEQUENCE [LARGE SCALE GENOMIC DNA]</scope>
</reference>
<dbReference type="EMBL" id="UZAH01035287">
    <property type="protein sequence ID" value="VDP40028.1"/>
    <property type="molecule type" value="Genomic_DNA"/>
</dbReference>
<dbReference type="Proteomes" id="UP000050761">
    <property type="component" value="Unassembled WGS sequence"/>
</dbReference>
<dbReference type="AlphaFoldDB" id="A0A183GLR4"/>
<gene>
    <name evidence="1" type="ORF">HPBE_LOCUS23633</name>
</gene>
<evidence type="ECO:0000313" key="1">
    <source>
        <dbReference type="EMBL" id="VDP40028.1"/>
    </source>
</evidence>
<evidence type="ECO:0000313" key="3">
    <source>
        <dbReference type="WBParaSite" id="HPBE_0002363401-mRNA-1"/>
    </source>
</evidence>
<name>A0A183GLR4_HELPZ</name>
<keyword evidence="2" id="KW-1185">Reference proteome</keyword>
<accession>A0A3P8E0V6</accession>
<dbReference type="WBParaSite" id="HPBE_0002363401-mRNA-1">
    <property type="protein sequence ID" value="HPBE_0002363401-mRNA-1"/>
    <property type="gene ID" value="HPBE_0002363401"/>
</dbReference>
<reference evidence="3" key="2">
    <citation type="submission" date="2019-09" db="UniProtKB">
        <authorList>
            <consortium name="WormBaseParasite"/>
        </authorList>
    </citation>
    <scope>IDENTIFICATION</scope>
</reference>
<accession>A0A183GLR4</accession>
<protein>
    <submittedName>
        <fullName evidence="3">Four helix bundle protein</fullName>
    </submittedName>
</protein>
<proteinExistence type="predicted"/>
<sequence length="104" mass="11527">MLAKKVNEGNATLSTKLNETFSAVGERLDALPQVAILGQEARSMSITPFSGITEEAAQFSIWLRRLEDIMRLRGAALSNEQKANFLIGYLDGIAREKVEELDEE</sequence>
<dbReference type="OrthoDB" id="5872378at2759"/>